<organism evidence="1 2">
    <name type="scientific">Tanacetum coccineum</name>
    <dbReference type="NCBI Taxonomy" id="301880"/>
    <lineage>
        <taxon>Eukaryota</taxon>
        <taxon>Viridiplantae</taxon>
        <taxon>Streptophyta</taxon>
        <taxon>Embryophyta</taxon>
        <taxon>Tracheophyta</taxon>
        <taxon>Spermatophyta</taxon>
        <taxon>Magnoliopsida</taxon>
        <taxon>eudicotyledons</taxon>
        <taxon>Gunneridae</taxon>
        <taxon>Pentapetalae</taxon>
        <taxon>asterids</taxon>
        <taxon>campanulids</taxon>
        <taxon>Asterales</taxon>
        <taxon>Asteraceae</taxon>
        <taxon>Asteroideae</taxon>
        <taxon>Anthemideae</taxon>
        <taxon>Anthemidinae</taxon>
        <taxon>Tanacetum</taxon>
    </lineage>
</organism>
<reference evidence="1" key="1">
    <citation type="journal article" date="2022" name="Int. J. Mol. Sci.">
        <title>Draft Genome of Tanacetum Coccineum: Genomic Comparison of Closely Related Tanacetum-Family Plants.</title>
        <authorList>
            <person name="Yamashiro T."/>
            <person name="Shiraishi A."/>
            <person name="Nakayama K."/>
            <person name="Satake H."/>
        </authorList>
    </citation>
    <scope>NUCLEOTIDE SEQUENCE</scope>
</reference>
<keyword evidence="2" id="KW-1185">Reference proteome</keyword>
<dbReference type="Proteomes" id="UP001151760">
    <property type="component" value="Unassembled WGS sequence"/>
</dbReference>
<accession>A0ABQ5E320</accession>
<comment type="caution">
    <text evidence="1">The sequence shown here is derived from an EMBL/GenBank/DDBJ whole genome shotgun (WGS) entry which is preliminary data.</text>
</comment>
<evidence type="ECO:0008006" key="3">
    <source>
        <dbReference type="Google" id="ProtNLM"/>
    </source>
</evidence>
<dbReference type="EMBL" id="BQNB010015869">
    <property type="protein sequence ID" value="GJT45077.1"/>
    <property type="molecule type" value="Genomic_DNA"/>
</dbReference>
<protein>
    <recommendedName>
        <fullName evidence="3">Reverse transcriptase zinc-binding domain-containing protein</fullName>
    </recommendedName>
</protein>
<evidence type="ECO:0000313" key="2">
    <source>
        <dbReference type="Proteomes" id="UP001151760"/>
    </source>
</evidence>
<sequence>MKEVLVFATLSPISRFLTPRDIAREGFTLQANVADLVENGVWNWPLSWLVKAPNLGLITFPNLDDTEVWNLVRTLVEMDTIQPILHDIMLWFQPVASKRTFQVIVGKMLLAATSYFIWRKRNNRLFKDTRRPLEEIRDLIMVTVRLKLISFRFKNTLRVQRLLTLWKMPSNFRLYGVD</sequence>
<name>A0ABQ5E320_9ASTR</name>
<evidence type="ECO:0000313" key="1">
    <source>
        <dbReference type="EMBL" id="GJT45077.1"/>
    </source>
</evidence>
<gene>
    <name evidence="1" type="ORF">Tco_0953792</name>
</gene>
<proteinExistence type="predicted"/>
<reference evidence="1" key="2">
    <citation type="submission" date="2022-01" db="EMBL/GenBank/DDBJ databases">
        <authorList>
            <person name="Yamashiro T."/>
            <person name="Shiraishi A."/>
            <person name="Satake H."/>
            <person name="Nakayama K."/>
        </authorList>
    </citation>
    <scope>NUCLEOTIDE SEQUENCE</scope>
</reference>